<name>A0A2S7YEJ0_BEABA</name>
<protein>
    <submittedName>
        <fullName evidence="1">Uncharacterized protein</fullName>
    </submittedName>
</protein>
<reference evidence="1 2" key="1">
    <citation type="submission" date="2016-07" db="EMBL/GenBank/DDBJ databases">
        <title>Comparative genomics of the entomopathogenic fungus Beauveria bassiana.</title>
        <authorList>
            <person name="Valero Jimenez C.A."/>
            <person name="Zwaan B.J."/>
            <person name="Van Kan J.A."/>
            <person name="Takken W."/>
            <person name="Debets A.J."/>
            <person name="Schoustra S.E."/>
            <person name="Koenraadt C.J."/>
        </authorList>
    </citation>
    <scope>NUCLEOTIDE SEQUENCE [LARGE SCALE GENOMIC DNA]</scope>
    <source>
        <strain evidence="1 2">ARSEF 8028</strain>
    </source>
</reference>
<dbReference type="AlphaFoldDB" id="A0A2S7YEJ0"/>
<proteinExistence type="predicted"/>
<dbReference type="Proteomes" id="UP000237441">
    <property type="component" value="Unassembled WGS sequence"/>
</dbReference>
<dbReference type="EMBL" id="JRHA01000005">
    <property type="protein sequence ID" value="PQK14578.1"/>
    <property type="molecule type" value="Genomic_DNA"/>
</dbReference>
<dbReference type="OrthoDB" id="10349941at2759"/>
<comment type="caution">
    <text evidence="1">The sequence shown here is derived from an EMBL/GenBank/DDBJ whole genome shotgun (WGS) entry which is preliminary data.</text>
</comment>
<gene>
    <name evidence="1" type="ORF">BB8028_0005g01090</name>
</gene>
<organism evidence="1 2">
    <name type="scientific">Beauveria bassiana</name>
    <name type="common">White muscardine disease fungus</name>
    <name type="synonym">Tritirachium shiotae</name>
    <dbReference type="NCBI Taxonomy" id="176275"/>
    <lineage>
        <taxon>Eukaryota</taxon>
        <taxon>Fungi</taxon>
        <taxon>Dikarya</taxon>
        <taxon>Ascomycota</taxon>
        <taxon>Pezizomycotina</taxon>
        <taxon>Sordariomycetes</taxon>
        <taxon>Hypocreomycetidae</taxon>
        <taxon>Hypocreales</taxon>
        <taxon>Cordycipitaceae</taxon>
        <taxon>Beauveria</taxon>
    </lineage>
</organism>
<evidence type="ECO:0000313" key="1">
    <source>
        <dbReference type="EMBL" id="PQK14578.1"/>
    </source>
</evidence>
<evidence type="ECO:0000313" key="2">
    <source>
        <dbReference type="Proteomes" id="UP000237441"/>
    </source>
</evidence>
<sequence>MSVESVEVKDRNTRRKLLRKYDGGLNRRLEYREGSLINTHYLIYKQADKDFDAATKAYRTAALKLIAYAAVTSATLAANLRKQFNEAYGDVSTMKRQLHGHIKREKALRGRTQRYLSLHRQHAAASDETLRKTLRGEAHLKVAIYPMQV</sequence>
<accession>A0A2S7YEJ0</accession>